<gene>
    <name evidence="1" type="ORF">RhiirA4_546160</name>
</gene>
<sequence length="206" mass="23907">MHDLRKLSDKRVQVSSFRQDSDLSSLNINVLVEDWPDIVFRYYEDTDDLAVYFVKASPGIIDYCEDASDDILVSYDSNDKIVSVDIDGISKILQYHMFDVKEEVDEKPPFTLNSVYYQDSDILKVYFIDFIPSASTVCKKTDIEDIEIEVDDTGRIVCILFCNANEKIAKPITEEERKSLALKCEEETKELVKWSNRIVHAYDRKF</sequence>
<dbReference type="AlphaFoldDB" id="A0A2I1GVV3"/>
<comment type="caution">
    <text evidence="1">The sequence shown here is derived from an EMBL/GenBank/DDBJ whole genome shotgun (WGS) entry which is preliminary data.</text>
</comment>
<accession>A0A2I1GVV3</accession>
<dbReference type="VEuPathDB" id="FungiDB:RhiirA1_398635"/>
<dbReference type="VEuPathDB" id="FungiDB:RhiirFUN_019578"/>
<organism evidence="1 2">
    <name type="scientific">Rhizophagus irregularis</name>
    <dbReference type="NCBI Taxonomy" id="588596"/>
    <lineage>
        <taxon>Eukaryota</taxon>
        <taxon>Fungi</taxon>
        <taxon>Fungi incertae sedis</taxon>
        <taxon>Mucoromycota</taxon>
        <taxon>Glomeromycotina</taxon>
        <taxon>Glomeromycetes</taxon>
        <taxon>Glomerales</taxon>
        <taxon>Glomeraceae</taxon>
        <taxon>Rhizophagus</taxon>
    </lineage>
</organism>
<dbReference type="Pfam" id="PF10049">
    <property type="entry name" value="DUF2283"/>
    <property type="match status" value="1"/>
</dbReference>
<evidence type="ECO:0000313" key="2">
    <source>
        <dbReference type="Proteomes" id="UP000234323"/>
    </source>
</evidence>
<dbReference type="EMBL" id="LLXI01000916">
    <property type="protein sequence ID" value="PKY50763.1"/>
    <property type="molecule type" value="Genomic_DNA"/>
</dbReference>
<evidence type="ECO:0000313" key="1">
    <source>
        <dbReference type="EMBL" id="PKY50763.1"/>
    </source>
</evidence>
<dbReference type="InterPro" id="IPR019270">
    <property type="entry name" value="DUF2283"/>
</dbReference>
<proteinExistence type="predicted"/>
<protein>
    <submittedName>
        <fullName evidence="1">Uncharacterized protein</fullName>
    </submittedName>
</protein>
<name>A0A2I1GVV3_9GLOM</name>
<reference evidence="1 2" key="1">
    <citation type="submission" date="2015-10" db="EMBL/GenBank/DDBJ databases">
        <title>Genome analyses suggest a sexual origin of heterokaryosis in a supposedly ancient asexual fungus.</title>
        <authorList>
            <person name="Ropars J."/>
            <person name="Sedzielewska K."/>
            <person name="Noel J."/>
            <person name="Charron P."/>
            <person name="Farinelli L."/>
            <person name="Marton T."/>
            <person name="Kruger M."/>
            <person name="Pelin A."/>
            <person name="Brachmann A."/>
            <person name="Corradi N."/>
        </authorList>
    </citation>
    <scope>NUCLEOTIDE SEQUENCE [LARGE SCALE GENOMIC DNA]</scope>
    <source>
        <strain evidence="1 2">A4</strain>
    </source>
</reference>
<keyword evidence="2" id="KW-1185">Reference proteome</keyword>
<dbReference type="VEuPathDB" id="FungiDB:FUN_018200"/>
<dbReference type="Proteomes" id="UP000234323">
    <property type="component" value="Unassembled WGS sequence"/>
</dbReference>